<reference evidence="1 2" key="1">
    <citation type="submission" date="2020-02" db="EMBL/GenBank/DDBJ databases">
        <title>Draft genome sequence of Haematococcus lacustris strain NIES-144.</title>
        <authorList>
            <person name="Morimoto D."/>
            <person name="Nakagawa S."/>
            <person name="Yoshida T."/>
            <person name="Sawayama S."/>
        </authorList>
    </citation>
    <scope>NUCLEOTIDE SEQUENCE [LARGE SCALE GENOMIC DNA]</scope>
    <source>
        <strain evidence="1 2">NIES-144</strain>
    </source>
</reference>
<proteinExistence type="predicted"/>
<keyword evidence="2" id="KW-1185">Reference proteome</keyword>
<dbReference type="Proteomes" id="UP000485058">
    <property type="component" value="Unassembled WGS sequence"/>
</dbReference>
<dbReference type="Gene3D" id="1.25.40.10">
    <property type="entry name" value="Tetratricopeptide repeat domain"/>
    <property type="match status" value="1"/>
</dbReference>
<accession>A0A699YUB2</accession>
<gene>
    <name evidence="1" type="ORF">HaLaN_08583</name>
</gene>
<name>A0A699YUB2_HAELA</name>
<dbReference type="SUPFAM" id="SSF48452">
    <property type="entry name" value="TPR-like"/>
    <property type="match status" value="1"/>
</dbReference>
<evidence type="ECO:0008006" key="3">
    <source>
        <dbReference type="Google" id="ProtNLM"/>
    </source>
</evidence>
<comment type="caution">
    <text evidence="1">The sequence shown here is derived from an EMBL/GenBank/DDBJ whole genome shotgun (WGS) entry which is preliminary data.</text>
</comment>
<dbReference type="EMBL" id="BLLF01000544">
    <property type="protein sequence ID" value="GFH12825.1"/>
    <property type="molecule type" value="Genomic_DNA"/>
</dbReference>
<dbReference type="InterPro" id="IPR011990">
    <property type="entry name" value="TPR-like_helical_dom_sf"/>
</dbReference>
<organism evidence="1 2">
    <name type="scientific">Haematococcus lacustris</name>
    <name type="common">Green alga</name>
    <name type="synonym">Haematococcus pluvialis</name>
    <dbReference type="NCBI Taxonomy" id="44745"/>
    <lineage>
        <taxon>Eukaryota</taxon>
        <taxon>Viridiplantae</taxon>
        <taxon>Chlorophyta</taxon>
        <taxon>core chlorophytes</taxon>
        <taxon>Chlorophyceae</taxon>
        <taxon>CS clade</taxon>
        <taxon>Chlamydomonadales</taxon>
        <taxon>Haematococcaceae</taxon>
        <taxon>Haematococcus</taxon>
    </lineage>
</organism>
<protein>
    <recommendedName>
        <fullName evidence="3">TPR_REGION domain-containing protein</fullName>
    </recommendedName>
</protein>
<dbReference type="AlphaFoldDB" id="A0A699YUB2"/>
<sequence length="242" mass="25188">MAQAQLNLATALHSLNNLRPDGGSRLQVWGALAALLLDAGQPAAALHELDLALEALLTAAVPVEAHASVALPLAFNRAKALAALGRLREADRAYEQVMAQAHGQDLSTYAKAVAAAEELSSSRLNQVAALMPQALAVLRASPRQQQGELQDGEERLPASQGQGGWLAGISSMEAAWLGFGLFKALDRVGDVAGAWSALTAANQQAAAAQPYSPDPDWRTLATLTRAFKGQLKATVTAGQEGA</sequence>
<evidence type="ECO:0000313" key="1">
    <source>
        <dbReference type="EMBL" id="GFH12825.1"/>
    </source>
</evidence>
<evidence type="ECO:0000313" key="2">
    <source>
        <dbReference type="Proteomes" id="UP000485058"/>
    </source>
</evidence>